<reference evidence="2" key="1">
    <citation type="journal article" date="2017" name="Nature">
        <title>The sunflower genome provides insights into oil metabolism, flowering and Asterid evolution.</title>
        <authorList>
            <person name="Badouin H."/>
            <person name="Gouzy J."/>
            <person name="Grassa C.J."/>
            <person name="Murat F."/>
            <person name="Staton S.E."/>
            <person name="Cottret L."/>
            <person name="Lelandais-Briere C."/>
            <person name="Owens G.L."/>
            <person name="Carrere S."/>
            <person name="Mayjonade B."/>
            <person name="Legrand L."/>
            <person name="Gill N."/>
            <person name="Kane N.C."/>
            <person name="Bowers J.E."/>
            <person name="Hubner S."/>
            <person name="Bellec A."/>
            <person name="Berard A."/>
            <person name="Berges H."/>
            <person name="Blanchet N."/>
            <person name="Boniface M.C."/>
            <person name="Brunel D."/>
            <person name="Catrice O."/>
            <person name="Chaidir N."/>
            <person name="Claudel C."/>
            <person name="Donnadieu C."/>
            <person name="Faraut T."/>
            <person name="Fievet G."/>
            <person name="Helmstetter N."/>
            <person name="King M."/>
            <person name="Knapp S.J."/>
            <person name="Lai Z."/>
            <person name="Le Paslier M.C."/>
            <person name="Lippi Y."/>
            <person name="Lorenzon L."/>
            <person name="Mandel J.R."/>
            <person name="Marage G."/>
            <person name="Marchand G."/>
            <person name="Marquand E."/>
            <person name="Bret-Mestries E."/>
            <person name="Morien E."/>
            <person name="Nambeesan S."/>
            <person name="Nguyen T."/>
            <person name="Pegot-Espagnet P."/>
            <person name="Pouilly N."/>
            <person name="Raftis F."/>
            <person name="Sallet E."/>
            <person name="Schiex T."/>
            <person name="Thomas J."/>
            <person name="Vandecasteele C."/>
            <person name="Vares D."/>
            <person name="Vear F."/>
            <person name="Vautrin S."/>
            <person name="Crespi M."/>
            <person name="Mangin B."/>
            <person name="Burke J.M."/>
            <person name="Salse J."/>
            <person name="Munos S."/>
            <person name="Vincourt P."/>
            <person name="Rieseberg L.H."/>
            <person name="Langlade N.B."/>
        </authorList>
    </citation>
    <scope>NUCLEOTIDE SEQUENCE [LARGE SCALE GENOMIC DNA]</scope>
    <source>
        <strain evidence="2">cv. SF193</strain>
    </source>
</reference>
<sequence>MELKCHVNNIPELISTLCSWIMPLTLQSSLMHLHSTVQSNDLKKTAVKGQYGKAISTIPVASMSLSRRFGL</sequence>
<accession>A0A251SN42</accession>
<evidence type="ECO:0000313" key="2">
    <source>
        <dbReference type="Proteomes" id="UP000215914"/>
    </source>
</evidence>
<proteinExistence type="predicted"/>
<protein>
    <submittedName>
        <fullName evidence="1">Uncharacterized protein</fullName>
    </submittedName>
</protein>
<keyword evidence="2" id="KW-1185">Reference proteome</keyword>
<gene>
    <name evidence="1" type="ORF">HannXRQ_Chr13g0389011</name>
</gene>
<organism evidence="1 2">
    <name type="scientific">Helianthus annuus</name>
    <name type="common">Common sunflower</name>
    <dbReference type="NCBI Taxonomy" id="4232"/>
    <lineage>
        <taxon>Eukaryota</taxon>
        <taxon>Viridiplantae</taxon>
        <taxon>Streptophyta</taxon>
        <taxon>Embryophyta</taxon>
        <taxon>Tracheophyta</taxon>
        <taxon>Spermatophyta</taxon>
        <taxon>Magnoliopsida</taxon>
        <taxon>eudicotyledons</taxon>
        <taxon>Gunneridae</taxon>
        <taxon>Pentapetalae</taxon>
        <taxon>asterids</taxon>
        <taxon>campanulids</taxon>
        <taxon>Asterales</taxon>
        <taxon>Asteraceae</taxon>
        <taxon>Asteroideae</taxon>
        <taxon>Heliantheae alliance</taxon>
        <taxon>Heliantheae</taxon>
        <taxon>Helianthus</taxon>
    </lineage>
</organism>
<dbReference type="EMBL" id="CM007902">
    <property type="protein sequence ID" value="OTG00258.1"/>
    <property type="molecule type" value="Genomic_DNA"/>
</dbReference>
<dbReference type="Proteomes" id="UP000215914">
    <property type="component" value="Chromosome 13"/>
</dbReference>
<dbReference type="InParanoid" id="A0A251SN42"/>
<dbReference type="AlphaFoldDB" id="A0A251SN42"/>
<evidence type="ECO:0000313" key="1">
    <source>
        <dbReference type="EMBL" id="OTG00258.1"/>
    </source>
</evidence>
<name>A0A251SN42_HELAN</name>